<gene>
    <name evidence="1" type="ORF">ORQ98_29090</name>
</gene>
<evidence type="ECO:0000313" key="1">
    <source>
        <dbReference type="EMBL" id="MDE1466016.1"/>
    </source>
</evidence>
<proteinExistence type="predicted"/>
<dbReference type="Pfam" id="PF26363">
    <property type="entry name" value="Phospholipase-like"/>
    <property type="match status" value="1"/>
</dbReference>
<name>A0ABT5UHZ3_9GAMM</name>
<keyword evidence="2" id="KW-1185">Reference proteome</keyword>
<dbReference type="SUPFAM" id="SSF53474">
    <property type="entry name" value="alpha/beta-Hydrolases"/>
    <property type="match status" value="1"/>
</dbReference>
<reference evidence="1 2" key="1">
    <citation type="submission" date="2022-11" db="EMBL/GenBank/DDBJ databases">
        <title>Spartinivicinus poritis sp. nov., isolated from scleractinian coral Porites lutea.</title>
        <authorList>
            <person name="Zhang G."/>
            <person name="Cai L."/>
            <person name="Wei Q."/>
        </authorList>
    </citation>
    <scope>NUCLEOTIDE SEQUENCE [LARGE SCALE GENOMIC DNA]</scope>
    <source>
        <strain evidence="1 2">A2-2</strain>
    </source>
</reference>
<comment type="caution">
    <text evidence="1">The sequence shown here is derived from an EMBL/GenBank/DDBJ whole genome shotgun (WGS) entry which is preliminary data.</text>
</comment>
<dbReference type="RefSeq" id="WP_274692313.1">
    <property type="nucleotide sequence ID" value="NZ_JAPMOU010000120.1"/>
</dbReference>
<dbReference type="Proteomes" id="UP001528823">
    <property type="component" value="Unassembled WGS sequence"/>
</dbReference>
<organism evidence="1 2">
    <name type="scientific">Spartinivicinus poritis</name>
    <dbReference type="NCBI Taxonomy" id="2994640"/>
    <lineage>
        <taxon>Bacteria</taxon>
        <taxon>Pseudomonadati</taxon>
        <taxon>Pseudomonadota</taxon>
        <taxon>Gammaproteobacteria</taxon>
        <taxon>Oceanospirillales</taxon>
        <taxon>Zooshikellaceae</taxon>
        <taxon>Spartinivicinus</taxon>
    </lineage>
</organism>
<dbReference type="Gene3D" id="3.40.50.1820">
    <property type="entry name" value="alpha/beta hydrolase"/>
    <property type="match status" value="1"/>
</dbReference>
<protein>
    <submittedName>
        <fullName evidence="1">DUF2974 domain-containing protein</fullName>
    </submittedName>
</protein>
<sequence length="436" mass="49413">MGYQQEQRGNRKASMLSNCLMNRNDLPKGLSQEKWNQAVDFIKLAALSYSDRDKQFAKWGMSLFSGIDDVINQNFTTNDYVEKSREGSEIDWPWVSGLDYVVFEHKHSKNIVLAFRGTEPLSLTDWSDDFLQLFGRSGQYNKAINVAKSLQTSIDDYNKNHNLNERDARKLYLTGHSLGGGLATAASLKLGIPAIVFDAAGVSNSTIQALGAGRNNARFVTNFNVHGDIISDPNYKMDRYTIGSGTFGEPTSTMQYGDIFWLKNMDSQALLKAHIPGAPSILKPVLNHAWHLAAYQLEHKNFVRETKLGDYTNVRLTVSSKENSYWNERFFDNTSEVWIVIKTKNSSGDTVKEKEMENTVPIGKPDSHTFSFNFHGLENEGDCVTTDNLVFYIYEDDLVGNDYYAEASFSIDVLLDSQEHVHEDPNRHWVFNVQLY</sequence>
<accession>A0ABT5UHZ3</accession>
<dbReference type="InterPro" id="IPR029058">
    <property type="entry name" value="AB_hydrolase_fold"/>
</dbReference>
<evidence type="ECO:0000313" key="2">
    <source>
        <dbReference type="Proteomes" id="UP001528823"/>
    </source>
</evidence>
<dbReference type="EMBL" id="JAPMOU010000120">
    <property type="protein sequence ID" value="MDE1466016.1"/>
    <property type="molecule type" value="Genomic_DNA"/>
</dbReference>